<evidence type="ECO:0000256" key="7">
    <source>
        <dbReference type="ARBA" id="ARBA00022827"/>
    </source>
</evidence>
<keyword evidence="4" id="KW-0808">Transferase</keyword>
<protein>
    <submittedName>
        <fullName evidence="11">FAD dependent oxidoreductase</fullName>
    </submittedName>
</protein>
<sequence length="345" mass="39387">MYDCIIVGQGIAGTVLAYTFLKNQKTPFVISTDKLPSASQVAGGIFNPLTGKNLVKTWLADELFPFLHTFYRELEQVLGEKFLHSTPIYRPFRSIEEQNEWLAKSALQEFKPYLNTDVNENQYCSDIKNPFGGVETLQAGWVELPKLLNSFHCFLKKKSLYFREIFDYSALQIFSEKVAYKDIEAERIIFCEGTQAIHNPFFQNLPFNFAKGEMIDVWVEDASFESIVNQGVSLIPLQENTYRVASTYSWEGLDWEISEKARTELIGKARNLLKKDFRVIAQNAGVRPATKNRRPIIGLHPQMPRVGIFNGLGSKGVSLAPYLADRFYKHIYENAPLPHEINQPA</sequence>
<keyword evidence="8" id="KW-0560">Oxidoreductase</keyword>
<dbReference type="OrthoDB" id="214253at2"/>
<comment type="caution">
    <text evidence="11">The sequence shown here is derived from an EMBL/GenBank/DDBJ whole genome shotgun (WGS) entry which is preliminary data.</text>
</comment>
<proteinExistence type="predicted"/>
<dbReference type="GO" id="GO:0005737">
    <property type="term" value="C:cytoplasm"/>
    <property type="evidence" value="ECO:0007669"/>
    <property type="project" value="TreeGrafter"/>
</dbReference>
<dbReference type="RefSeq" id="WP_133121563.1">
    <property type="nucleotide sequence ID" value="NZ_NKXO01000030.1"/>
</dbReference>
<evidence type="ECO:0000313" key="12">
    <source>
        <dbReference type="Proteomes" id="UP000233387"/>
    </source>
</evidence>
<dbReference type="GO" id="GO:0016491">
    <property type="term" value="F:oxidoreductase activity"/>
    <property type="evidence" value="ECO:0007669"/>
    <property type="project" value="UniProtKB-KW"/>
</dbReference>
<dbReference type="Pfam" id="PF01266">
    <property type="entry name" value="DAO"/>
    <property type="match status" value="1"/>
</dbReference>
<dbReference type="PANTHER" id="PTHR13847:SF283">
    <property type="entry name" value="TRNA 5-METHYLAMINOMETHYL-2-THIOURIDINE BIOSYNTHESIS BIFUNCTIONAL PROTEIN MNMC"/>
    <property type="match status" value="1"/>
</dbReference>
<evidence type="ECO:0000256" key="1">
    <source>
        <dbReference type="ARBA" id="ARBA00022490"/>
    </source>
</evidence>
<keyword evidence="9" id="KW-0511">Multifunctional enzyme</keyword>
<dbReference type="SUPFAM" id="SSF51971">
    <property type="entry name" value="Nucleotide-binding domain"/>
    <property type="match status" value="1"/>
</dbReference>
<dbReference type="EMBL" id="NKXO01000030">
    <property type="protein sequence ID" value="PKQ67829.1"/>
    <property type="molecule type" value="Genomic_DNA"/>
</dbReference>
<dbReference type="AlphaFoldDB" id="A0A2N3IC17"/>
<keyword evidence="2" id="KW-0489">Methyltransferase</keyword>
<name>A0A2N3IC17_9BACT</name>
<keyword evidence="3" id="KW-0285">Flavoprotein</keyword>
<dbReference type="InterPro" id="IPR006076">
    <property type="entry name" value="FAD-dep_OxRdtase"/>
</dbReference>
<dbReference type="GO" id="GO:0008033">
    <property type="term" value="P:tRNA processing"/>
    <property type="evidence" value="ECO:0007669"/>
    <property type="project" value="UniProtKB-KW"/>
</dbReference>
<dbReference type="InterPro" id="IPR036188">
    <property type="entry name" value="FAD/NAD-bd_sf"/>
</dbReference>
<evidence type="ECO:0000256" key="3">
    <source>
        <dbReference type="ARBA" id="ARBA00022630"/>
    </source>
</evidence>
<dbReference type="Gene3D" id="3.30.9.10">
    <property type="entry name" value="D-Amino Acid Oxidase, subunit A, domain 2"/>
    <property type="match status" value="1"/>
</dbReference>
<evidence type="ECO:0000256" key="2">
    <source>
        <dbReference type="ARBA" id="ARBA00022603"/>
    </source>
</evidence>
<dbReference type="GO" id="GO:0032259">
    <property type="term" value="P:methylation"/>
    <property type="evidence" value="ECO:0007669"/>
    <property type="project" value="UniProtKB-KW"/>
</dbReference>
<dbReference type="Proteomes" id="UP000233387">
    <property type="component" value="Unassembled WGS sequence"/>
</dbReference>
<evidence type="ECO:0000256" key="4">
    <source>
        <dbReference type="ARBA" id="ARBA00022679"/>
    </source>
</evidence>
<keyword evidence="5" id="KW-0949">S-adenosyl-L-methionine</keyword>
<accession>A0A2N3IC17</accession>
<keyword evidence="12" id="KW-1185">Reference proteome</keyword>
<dbReference type="GO" id="GO:0008168">
    <property type="term" value="F:methyltransferase activity"/>
    <property type="evidence" value="ECO:0007669"/>
    <property type="project" value="UniProtKB-KW"/>
</dbReference>
<evidence type="ECO:0000259" key="10">
    <source>
        <dbReference type="Pfam" id="PF01266"/>
    </source>
</evidence>
<evidence type="ECO:0000256" key="6">
    <source>
        <dbReference type="ARBA" id="ARBA00022694"/>
    </source>
</evidence>
<gene>
    <name evidence="11" type="ORF">Rain11_1919</name>
</gene>
<reference evidence="11 12" key="1">
    <citation type="submission" date="2017-06" db="EMBL/GenBank/DDBJ databases">
        <title>Raineya orbicola gen. nov., sp. nov. a slightly thermophilic bacterium of the phylum Bacteroidetes and the description of Raineyaceae fam. nov.</title>
        <authorList>
            <person name="Albuquerque L."/>
            <person name="Polonia A.R.M."/>
            <person name="Barroso C."/>
            <person name="Froufe H.J.C."/>
            <person name="Lage O."/>
            <person name="Lobo-Da-Cunha A."/>
            <person name="Egas C."/>
            <person name="Da Costa M.S."/>
        </authorList>
    </citation>
    <scope>NUCLEOTIDE SEQUENCE [LARGE SCALE GENOMIC DNA]</scope>
    <source>
        <strain evidence="11 12">SPSPC-11</strain>
    </source>
</reference>
<evidence type="ECO:0000256" key="9">
    <source>
        <dbReference type="ARBA" id="ARBA00023268"/>
    </source>
</evidence>
<keyword evidence="1" id="KW-0963">Cytoplasm</keyword>
<evidence type="ECO:0000313" key="11">
    <source>
        <dbReference type="EMBL" id="PKQ67829.1"/>
    </source>
</evidence>
<keyword evidence="6" id="KW-0819">tRNA processing</keyword>
<dbReference type="Gene3D" id="3.50.50.60">
    <property type="entry name" value="FAD/NAD(P)-binding domain"/>
    <property type="match status" value="1"/>
</dbReference>
<organism evidence="11 12">
    <name type="scientific">Raineya orbicola</name>
    <dbReference type="NCBI Taxonomy" id="2016530"/>
    <lineage>
        <taxon>Bacteria</taxon>
        <taxon>Pseudomonadati</taxon>
        <taxon>Bacteroidota</taxon>
        <taxon>Cytophagia</taxon>
        <taxon>Cytophagales</taxon>
        <taxon>Raineyaceae</taxon>
        <taxon>Raineya</taxon>
    </lineage>
</organism>
<evidence type="ECO:0000256" key="8">
    <source>
        <dbReference type="ARBA" id="ARBA00023002"/>
    </source>
</evidence>
<dbReference type="PANTHER" id="PTHR13847">
    <property type="entry name" value="SARCOSINE DEHYDROGENASE-RELATED"/>
    <property type="match status" value="1"/>
</dbReference>
<dbReference type="SUPFAM" id="SSF54373">
    <property type="entry name" value="FAD-linked reductases, C-terminal domain"/>
    <property type="match status" value="1"/>
</dbReference>
<keyword evidence="7" id="KW-0274">FAD</keyword>
<evidence type="ECO:0000256" key="5">
    <source>
        <dbReference type="ARBA" id="ARBA00022691"/>
    </source>
</evidence>
<feature type="domain" description="FAD dependent oxidoreductase" evidence="10">
    <location>
        <begin position="3"/>
        <end position="325"/>
    </location>
</feature>